<dbReference type="GO" id="GO:0051301">
    <property type="term" value="P:cell division"/>
    <property type="evidence" value="ECO:0007669"/>
    <property type="project" value="UniProtKB-KW"/>
</dbReference>
<reference evidence="11" key="1">
    <citation type="submission" date="2022-10" db="EMBL/GenBank/DDBJ databases">
        <title>Determination and structural analysis of whole genome sequence of Sarocladium strictum F4-1.</title>
        <authorList>
            <person name="Hu L."/>
            <person name="Jiang Y."/>
        </authorList>
    </citation>
    <scope>NUCLEOTIDE SEQUENCE</scope>
    <source>
        <strain evidence="11">F4-1</strain>
    </source>
</reference>
<keyword evidence="3" id="KW-0963">Cytoplasm</keyword>
<evidence type="ECO:0000256" key="5">
    <source>
        <dbReference type="ARBA" id="ARBA00022701"/>
    </source>
</evidence>
<dbReference type="AlphaFoldDB" id="A0AA39GIH1"/>
<comment type="caution">
    <text evidence="11">The sequence shown here is derived from an EMBL/GenBank/DDBJ whole genome shotgun (WGS) entry which is preliminary data.</text>
</comment>
<evidence type="ECO:0000256" key="2">
    <source>
        <dbReference type="ARBA" id="ARBA00005479"/>
    </source>
</evidence>
<accession>A0AA39GIH1</accession>
<dbReference type="Pfam" id="PF25762">
    <property type="entry name" value="HAUS1"/>
    <property type="match status" value="1"/>
</dbReference>
<dbReference type="GO" id="GO:0070652">
    <property type="term" value="C:HAUS complex"/>
    <property type="evidence" value="ECO:0007669"/>
    <property type="project" value="InterPro"/>
</dbReference>
<dbReference type="PANTHER" id="PTHR31570">
    <property type="entry name" value="HAUS AUGMIN-LIKE COMPLEX SUBUNIT 1"/>
    <property type="match status" value="1"/>
</dbReference>
<keyword evidence="5" id="KW-0493">Microtubule</keyword>
<keyword evidence="9" id="KW-0131">Cell cycle</keyword>
<name>A0AA39GIH1_SARSR</name>
<keyword evidence="4" id="KW-0132">Cell division</keyword>
<dbReference type="GO" id="GO:0005874">
    <property type="term" value="C:microtubule"/>
    <property type="evidence" value="ECO:0007669"/>
    <property type="project" value="UniProtKB-KW"/>
</dbReference>
<evidence type="ECO:0000256" key="6">
    <source>
        <dbReference type="ARBA" id="ARBA00022776"/>
    </source>
</evidence>
<evidence type="ECO:0000256" key="7">
    <source>
        <dbReference type="ARBA" id="ARBA00023054"/>
    </source>
</evidence>
<sequence>MSHHLDSNTAIFSPSIARLAASTARDWSYIDSWLATRLPPSSPLPSFERNPETLKALLALASANEQADEERNLFTQAEAAALKELEDAEADAARSKEKVTHRQLREGLLTALEDELPTEGRTALEALASAAVALGIANPDPETMARRMIGLQTSIYEMEQMKTRVSILQRHLDSGIASNEELLARLSSEKYKPSDDLPKANLEMQRHIKAVSAHLPELQDRVTQLAASVDSHHPTIDDIARQEEEYLELLSRKKELDAQLAVFQGLPSDPNRARGELEGLRRQLRGVTSRRDEVFEGLVEQASPVRRR</sequence>
<feature type="coiled-coil region" evidence="10">
    <location>
        <begin position="60"/>
        <end position="98"/>
    </location>
</feature>
<evidence type="ECO:0000256" key="8">
    <source>
        <dbReference type="ARBA" id="ARBA00023212"/>
    </source>
</evidence>
<proteinExistence type="inferred from homology"/>
<evidence type="ECO:0000256" key="4">
    <source>
        <dbReference type="ARBA" id="ARBA00022618"/>
    </source>
</evidence>
<gene>
    <name evidence="11" type="ORF">NLU13_5427</name>
</gene>
<dbReference type="GO" id="GO:0005819">
    <property type="term" value="C:spindle"/>
    <property type="evidence" value="ECO:0007669"/>
    <property type="project" value="UniProtKB-SubCell"/>
</dbReference>
<dbReference type="Proteomes" id="UP001175261">
    <property type="component" value="Unassembled WGS sequence"/>
</dbReference>
<comment type="subcellular location">
    <subcellularLocation>
        <location evidence="1">Cytoplasm</location>
        <location evidence="1">Cytoskeleton</location>
        <location evidence="1">Spindle</location>
    </subcellularLocation>
</comment>
<evidence type="ECO:0000313" key="11">
    <source>
        <dbReference type="EMBL" id="KAK0387114.1"/>
    </source>
</evidence>
<organism evidence="11 12">
    <name type="scientific">Sarocladium strictum</name>
    <name type="common">Black bundle disease fungus</name>
    <name type="synonym">Acremonium strictum</name>
    <dbReference type="NCBI Taxonomy" id="5046"/>
    <lineage>
        <taxon>Eukaryota</taxon>
        <taxon>Fungi</taxon>
        <taxon>Dikarya</taxon>
        <taxon>Ascomycota</taxon>
        <taxon>Pezizomycotina</taxon>
        <taxon>Sordariomycetes</taxon>
        <taxon>Hypocreomycetidae</taxon>
        <taxon>Hypocreales</taxon>
        <taxon>Sarocladiaceae</taxon>
        <taxon>Sarocladium</taxon>
    </lineage>
</organism>
<keyword evidence="8" id="KW-0206">Cytoskeleton</keyword>
<comment type="similarity">
    <text evidence="2">Belongs to the HAUS1 family.</text>
</comment>
<evidence type="ECO:0000256" key="9">
    <source>
        <dbReference type="ARBA" id="ARBA00023306"/>
    </source>
</evidence>
<dbReference type="GO" id="GO:0005829">
    <property type="term" value="C:cytosol"/>
    <property type="evidence" value="ECO:0007669"/>
    <property type="project" value="TreeGrafter"/>
</dbReference>
<evidence type="ECO:0000313" key="12">
    <source>
        <dbReference type="Proteomes" id="UP001175261"/>
    </source>
</evidence>
<keyword evidence="6" id="KW-0498">Mitosis</keyword>
<dbReference type="InterPro" id="IPR026243">
    <property type="entry name" value="HAUS1"/>
</dbReference>
<keyword evidence="7 10" id="KW-0175">Coiled coil</keyword>
<protein>
    <submittedName>
        <fullName evidence="11">Uncharacterized protein</fullName>
    </submittedName>
</protein>
<keyword evidence="12" id="KW-1185">Reference proteome</keyword>
<dbReference type="PANTHER" id="PTHR31570:SF1">
    <property type="entry name" value="HAUS AUGMIN-LIKE COMPLEX SUBUNIT 1"/>
    <property type="match status" value="1"/>
</dbReference>
<evidence type="ECO:0000256" key="3">
    <source>
        <dbReference type="ARBA" id="ARBA00022490"/>
    </source>
</evidence>
<dbReference type="EMBL" id="JAPDFR010000004">
    <property type="protein sequence ID" value="KAK0387114.1"/>
    <property type="molecule type" value="Genomic_DNA"/>
</dbReference>
<evidence type="ECO:0000256" key="10">
    <source>
        <dbReference type="SAM" id="Coils"/>
    </source>
</evidence>
<dbReference type="GO" id="GO:0051225">
    <property type="term" value="P:spindle assembly"/>
    <property type="evidence" value="ECO:0007669"/>
    <property type="project" value="InterPro"/>
</dbReference>
<evidence type="ECO:0000256" key="1">
    <source>
        <dbReference type="ARBA" id="ARBA00004186"/>
    </source>
</evidence>